<sequence length="728" mass="81079">MIAHSARVMIRELSSLGIPQAKITQTARTVLRAAGITVDGDVTRHSIARIVREGYVAAVVQVMDRIRESAGWTGSADGTSHKHIEHLSHHMYLHAPRADEHASVQPSEMLFLGVRATPSKTSEAQLEEFSTMLFDFIATYNKTCLGRANPMSLHDVLSKLTGWGSDHAEDQKKFFRLLREWKRVVDREHRGEQSLHSAAESSSNHVALHLLQAIDAKITSLGGPAAWDALSAAEREAVHNDVHRDMRRTIGEAAFNALPADEKRRIDLIVWAGCAMHKELNSVKGGNTAMKAYWTTVEDEGPVLLMNRDNAAVAAAASSDAAGQSDAERRAHAVSEGGGVKLTSLAGLVFNQNDDKKGQQDTFRIFFEHALGFVVHFPETSNTRFQTHCTAACELLVHLPLYIQFLEIVRDKKDKRNFNNMENNIYKGLTDIPTITELAVLALYSQAISHPYMRTVRGPDGNKNALTLGGFHYKVIEHCEAIIANPDLLLSPSVSHTTGSLDGKLWERPEVIYAVQHLMPTLPHLRGALVAFFQGALETWKRFSSRARLAAVRATNDLNESALGQKRVIQRRAPNKSELTYNAERMYSANRTGAWAEEHLSAEAWSEVRKITREMDESGMGKKKRAEIIEADQKHAKANREKDAAARAKVADRNAKLDAFTPVLDVEYWVKALGDRSVTLQQHINPQLQWHKRDDSKTVGTTSKSTREDKINKIIAAIKVLRWKRGTV</sequence>
<dbReference type="EMBL" id="MU276191">
    <property type="protein sequence ID" value="KAI0040499.1"/>
    <property type="molecule type" value="Genomic_DNA"/>
</dbReference>
<dbReference type="Proteomes" id="UP000814033">
    <property type="component" value="Unassembled WGS sequence"/>
</dbReference>
<proteinExistence type="predicted"/>
<gene>
    <name evidence="1" type="ORF">FA95DRAFT_1585006</name>
</gene>
<reference evidence="1" key="1">
    <citation type="submission" date="2021-02" db="EMBL/GenBank/DDBJ databases">
        <authorList>
            <consortium name="DOE Joint Genome Institute"/>
            <person name="Ahrendt S."/>
            <person name="Looney B.P."/>
            <person name="Miyauchi S."/>
            <person name="Morin E."/>
            <person name="Drula E."/>
            <person name="Courty P.E."/>
            <person name="Chicoki N."/>
            <person name="Fauchery L."/>
            <person name="Kohler A."/>
            <person name="Kuo A."/>
            <person name="Labutti K."/>
            <person name="Pangilinan J."/>
            <person name="Lipzen A."/>
            <person name="Riley R."/>
            <person name="Andreopoulos W."/>
            <person name="He G."/>
            <person name="Johnson J."/>
            <person name="Barry K.W."/>
            <person name="Grigoriev I.V."/>
            <person name="Nagy L."/>
            <person name="Hibbett D."/>
            <person name="Henrissat B."/>
            <person name="Matheny P.B."/>
            <person name="Labbe J."/>
            <person name="Martin F."/>
        </authorList>
    </citation>
    <scope>NUCLEOTIDE SEQUENCE</scope>
    <source>
        <strain evidence="1">FP105234-sp</strain>
    </source>
</reference>
<protein>
    <submittedName>
        <fullName evidence="1">Uncharacterized protein</fullName>
    </submittedName>
</protein>
<comment type="caution">
    <text evidence="1">The sequence shown here is derived from an EMBL/GenBank/DDBJ whole genome shotgun (WGS) entry which is preliminary data.</text>
</comment>
<evidence type="ECO:0000313" key="1">
    <source>
        <dbReference type="EMBL" id="KAI0040499.1"/>
    </source>
</evidence>
<accession>A0ACB8R8U0</accession>
<name>A0ACB8R8U0_9AGAM</name>
<organism evidence="1 2">
    <name type="scientific">Auriscalpium vulgare</name>
    <dbReference type="NCBI Taxonomy" id="40419"/>
    <lineage>
        <taxon>Eukaryota</taxon>
        <taxon>Fungi</taxon>
        <taxon>Dikarya</taxon>
        <taxon>Basidiomycota</taxon>
        <taxon>Agaricomycotina</taxon>
        <taxon>Agaricomycetes</taxon>
        <taxon>Russulales</taxon>
        <taxon>Auriscalpiaceae</taxon>
        <taxon>Auriscalpium</taxon>
    </lineage>
</organism>
<evidence type="ECO:0000313" key="2">
    <source>
        <dbReference type="Proteomes" id="UP000814033"/>
    </source>
</evidence>
<keyword evidence="2" id="KW-1185">Reference proteome</keyword>
<reference evidence="1" key="2">
    <citation type="journal article" date="2022" name="New Phytol.">
        <title>Evolutionary transition to the ectomycorrhizal habit in the genomes of a hyperdiverse lineage of mushroom-forming fungi.</title>
        <authorList>
            <person name="Looney B."/>
            <person name="Miyauchi S."/>
            <person name="Morin E."/>
            <person name="Drula E."/>
            <person name="Courty P.E."/>
            <person name="Kohler A."/>
            <person name="Kuo A."/>
            <person name="LaButti K."/>
            <person name="Pangilinan J."/>
            <person name="Lipzen A."/>
            <person name="Riley R."/>
            <person name="Andreopoulos W."/>
            <person name="He G."/>
            <person name="Johnson J."/>
            <person name="Nolan M."/>
            <person name="Tritt A."/>
            <person name="Barry K.W."/>
            <person name="Grigoriev I.V."/>
            <person name="Nagy L.G."/>
            <person name="Hibbett D."/>
            <person name="Henrissat B."/>
            <person name="Matheny P.B."/>
            <person name="Labbe J."/>
            <person name="Martin F.M."/>
        </authorList>
    </citation>
    <scope>NUCLEOTIDE SEQUENCE</scope>
    <source>
        <strain evidence="1">FP105234-sp</strain>
    </source>
</reference>